<dbReference type="Proteomes" id="UP001429745">
    <property type="component" value="Unassembled WGS sequence"/>
</dbReference>
<dbReference type="InterPro" id="IPR032710">
    <property type="entry name" value="NTF2-like_dom_sf"/>
</dbReference>
<protein>
    <submittedName>
        <fullName evidence="2">Preprotein translocase</fullName>
    </submittedName>
</protein>
<evidence type="ECO:0000313" key="3">
    <source>
        <dbReference type="Proteomes" id="UP001429745"/>
    </source>
</evidence>
<evidence type="ECO:0000313" key="2">
    <source>
        <dbReference type="EMBL" id="NLP85999.1"/>
    </source>
</evidence>
<sequence>MRSRYTAFVVGDVRHLVASWHPGTRPDDLTLDPVLRWTGLEIVQARDGGPDDARGTVEFRATWRRGSERGELHERSRFVRRSGGWWYVDGLVITS</sequence>
<organism evidence="2 3">
    <name type="scientific">Microbacterium salsuginis</name>
    <dbReference type="NCBI Taxonomy" id="2722803"/>
    <lineage>
        <taxon>Bacteria</taxon>
        <taxon>Bacillati</taxon>
        <taxon>Actinomycetota</taxon>
        <taxon>Actinomycetes</taxon>
        <taxon>Micrococcales</taxon>
        <taxon>Microbacteriaceae</taxon>
        <taxon>Microbacterium</taxon>
    </lineage>
</organism>
<dbReference type="EMBL" id="JABACI010000006">
    <property type="protein sequence ID" value="NLP85999.1"/>
    <property type="molecule type" value="Genomic_DNA"/>
</dbReference>
<name>A0ABX1KGH5_9MICO</name>
<proteinExistence type="predicted"/>
<dbReference type="SUPFAM" id="SSF54427">
    <property type="entry name" value="NTF2-like"/>
    <property type="match status" value="1"/>
</dbReference>
<comment type="caution">
    <text evidence="2">The sequence shown here is derived from an EMBL/GenBank/DDBJ whole genome shotgun (WGS) entry which is preliminary data.</text>
</comment>
<gene>
    <name evidence="2" type="ORF">HF576_19375</name>
</gene>
<feature type="domain" description="YchJ-like middle NTF2-like" evidence="1">
    <location>
        <begin position="1"/>
        <end position="90"/>
    </location>
</feature>
<reference evidence="2 3" key="1">
    <citation type="submission" date="2020-04" db="EMBL/GenBank/DDBJ databases">
        <title>CFH 90308 Microbacterium sp.</title>
        <authorList>
            <person name="Nie G."/>
            <person name="Ming H."/>
            <person name="Xia T."/>
        </authorList>
    </citation>
    <scope>NUCLEOTIDE SEQUENCE [LARGE SCALE GENOMIC DNA]</scope>
    <source>
        <strain evidence="2 3">CFH 90308</strain>
    </source>
</reference>
<dbReference type="Gene3D" id="3.10.450.50">
    <property type="match status" value="1"/>
</dbReference>
<evidence type="ECO:0000259" key="1">
    <source>
        <dbReference type="Pfam" id="PF17775"/>
    </source>
</evidence>
<dbReference type="InterPro" id="IPR048469">
    <property type="entry name" value="YchJ-like_M"/>
</dbReference>
<keyword evidence="3" id="KW-1185">Reference proteome</keyword>
<dbReference type="Pfam" id="PF17775">
    <property type="entry name" value="YchJ_M-like"/>
    <property type="match status" value="1"/>
</dbReference>
<accession>A0ABX1KGH5</accession>